<dbReference type="AlphaFoldDB" id="A0A327YUB5"/>
<organism evidence="2 3">
    <name type="scientific">Salipiger aestuarii</name>
    <dbReference type="NCBI Taxonomy" id="568098"/>
    <lineage>
        <taxon>Bacteria</taxon>
        <taxon>Pseudomonadati</taxon>
        <taxon>Pseudomonadota</taxon>
        <taxon>Alphaproteobacteria</taxon>
        <taxon>Rhodobacterales</taxon>
        <taxon>Roseobacteraceae</taxon>
        <taxon>Salipiger</taxon>
    </lineage>
</organism>
<evidence type="ECO:0000313" key="3">
    <source>
        <dbReference type="Proteomes" id="UP000249165"/>
    </source>
</evidence>
<accession>A0A327YUB5</accession>
<protein>
    <submittedName>
        <fullName evidence="2">Uncharacterized protein</fullName>
    </submittedName>
</protein>
<evidence type="ECO:0000313" key="2">
    <source>
        <dbReference type="EMBL" id="RAK23966.1"/>
    </source>
</evidence>
<proteinExistence type="predicted"/>
<evidence type="ECO:0000256" key="1">
    <source>
        <dbReference type="SAM" id="Phobius"/>
    </source>
</evidence>
<comment type="caution">
    <text evidence="2">The sequence shown here is derived from an EMBL/GenBank/DDBJ whole genome shotgun (WGS) entry which is preliminary data.</text>
</comment>
<name>A0A327YUB5_9RHOB</name>
<dbReference type="Proteomes" id="UP000249165">
    <property type="component" value="Unassembled WGS sequence"/>
</dbReference>
<reference evidence="2 3" key="1">
    <citation type="submission" date="2018-06" db="EMBL/GenBank/DDBJ databases">
        <title>Genomic Encyclopedia of Archaeal and Bacterial Type Strains, Phase II (KMG-II): from individual species to whole genera.</title>
        <authorList>
            <person name="Goeker M."/>
        </authorList>
    </citation>
    <scope>NUCLEOTIDE SEQUENCE [LARGE SCALE GENOMIC DNA]</scope>
    <source>
        <strain evidence="2 3">DSM 22011</strain>
    </source>
</reference>
<keyword evidence="1" id="KW-0812">Transmembrane</keyword>
<gene>
    <name evidence="2" type="ORF">ATI53_100173</name>
</gene>
<keyword evidence="3" id="KW-1185">Reference proteome</keyword>
<dbReference type="EMBL" id="QLMG01000001">
    <property type="protein sequence ID" value="RAK23966.1"/>
    <property type="molecule type" value="Genomic_DNA"/>
</dbReference>
<feature type="transmembrane region" description="Helical" evidence="1">
    <location>
        <begin position="73"/>
        <end position="93"/>
    </location>
</feature>
<sequence>MIALVNSDAESLSVGALAEGQKYDSARIDALEENLDLQPRELIEVLLLREKLNSVESDFEETVRAIRVEVDRVFTMGVTLLIALLAAVLLLGLRRSENSK</sequence>
<keyword evidence="1" id="KW-1133">Transmembrane helix</keyword>
<keyword evidence="1" id="KW-0472">Membrane</keyword>